<reference evidence="3" key="1">
    <citation type="submission" date="2016-05" db="EMBL/GenBank/DDBJ databases">
        <authorList>
            <person name="Naeem Raeece"/>
        </authorList>
    </citation>
    <scope>NUCLEOTIDE SEQUENCE [LARGE SCALE GENOMIC DNA]</scope>
</reference>
<dbReference type="AlphaFoldDB" id="A0A1A8WYI3"/>
<organism evidence="2 3">
    <name type="scientific">Plasmodium ovale curtisi</name>
    <dbReference type="NCBI Taxonomy" id="864141"/>
    <lineage>
        <taxon>Eukaryota</taxon>
        <taxon>Sar</taxon>
        <taxon>Alveolata</taxon>
        <taxon>Apicomplexa</taxon>
        <taxon>Aconoidasida</taxon>
        <taxon>Haemosporida</taxon>
        <taxon>Plasmodiidae</taxon>
        <taxon>Plasmodium</taxon>
        <taxon>Plasmodium (Plasmodium)</taxon>
    </lineage>
</organism>
<name>A0A1A8WYI3_PLAOA</name>
<dbReference type="Proteomes" id="UP000078546">
    <property type="component" value="Unassembled WGS sequence"/>
</dbReference>
<sequence length="504" mass="57947">MENYSYSSGSSKIMQPEQSHNSTTNSNVGNKCDVRNLHDQNEQADYPFYKQPEGVHIVQQSGYPLLNASCYKHGEINTPSVNLYNTDAYINANNNLFIKPDNSFNVTPLTVSSRDVEHYDYSNIPLNANLDSYYNPYDMNNGFISGGDHINYDMINETEGSNIIPNLRTKLNNTYVNLSSRNDLSENLLNPEMGKYNDSNSMNDAYDYLDGNENIVNYDYLMQNYQPALCNNVSSMNGLSNINGMDNMHGMGGTYGLDNISFNSQAYGNSYNDENYIPLQVDNIPMQYSKEAQVSEREKKFTRLKNININKNSSQNHGSKLDELQAIVCLQKLEEIPTPFLNINEIKYSVSVYFNTYDDILQKYQSKFYSCKLNDSNAYADCDLHNEIINLPFNNEEYIYLKVIETSIYKTEITGRLQLKVKSLSQEYPLRIPIIGDDGNSKGFLIMNFFIISSYYDVKNDILTDRSTFPSRNKSTRIRRRNNGFHFFENFTKWCCEIADHHVN</sequence>
<accession>A0A1A8WYI3</accession>
<feature type="compositionally biased region" description="Polar residues" evidence="1">
    <location>
        <begin position="1"/>
        <end position="29"/>
    </location>
</feature>
<dbReference type="VEuPathDB" id="PlasmoDB:PocGH01_14023400"/>
<evidence type="ECO:0000313" key="2">
    <source>
        <dbReference type="EMBL" id="SBS98026.1"/>
    </source>
</evidence>
<evidence type="ECO:0000256" key="1">
    <source>
        <dbReference type="SAM" id="MobiDB-lite"/>
    </source>
</evidence>
<dbReference type="EMBL" id="FLQV01000780">
    <property type="protein sequence ID" value="SBS98026.1"/>
    <property type="molecule type" value="Genomic_DNA"/>
</dbReference>
<gene>
    <name evidence="2" type="ORF">POVCU1_042900</name>
</gene>
<evidence type="ECO:0000313" key="3">
    <source>
        <dbReference type="Proteomes" id="UP000078546"/>
    </source>
</evidence>
<protein>
    <submittedName>
        <fullName evidence="2">Uncharacterized protein</fullName>
    </submittedName>
</protein>
<proteinExistence type="predicted"/>
<feature type="region of interest" description="Disordered" evidence="1">
    <location>
        <begin position="1"/>
        <end position="33"/>
    </location>
</feature>